<protein>
    <recommendedName>
        <fullName evidence="3">Hexosyltransferase</fullName>
    </recommendedName>
</protein>
<proteinExistence type="predicted"/>
<name>A0ABN9ALV3_9NEOB</name>
<evidence type="ECO:0000313" key="2">
    <source>
        <dbReference type="Proteomes" id="UP001162483"/>
    </source>
</evidence>
<gene>
    <name evidence="1" type="ORF">SPARVUS_LOCUS697886</name>
</gene>
<keyword evidence="2" id="KW-1185">Reference proteome</keyword>
<reference evidence="1" key="1">
    <citation type="submission" date="2023-05" db="EMBL/GenBank/DDBJ databases">
        <authorList>
            <person name="Stuckert A."/>
        </authorList>
    </citation>
    <scope>NUCLEOTIDE SEQUENCE</scope>
</reference>
<sequence length="88" mass="10419">MGEVRVLQNLWVANRDLQAHPEGYLGLYRPVCEFLVVAGQYLCSSPHQLVLHLWDMPRHQVILQCWYVKNQDVLDRWCSPVHQKVAWH</sequence>
<dbReference type="Proteomes" id="UP001162483">
    <property type="component" value="Unassembled WGS sequence"/>
</dbReference>
<organism evidence="1 2">
    <name type="scientific">Staurois parvus</name>
    <dbReference type="NCBI Taxonomy" id="386267"/>
    <lineage>
        <taxon>Eukaryota</taxon>
        <taxon>Metazoa</taxon>
        <taxon>Chordata</taxon>
        <taxon>Craniata</taxon>
        <taxon>Vertebrata</taxon>
        <taxon>Euteleostomi</taxon>
        <taxon>Amphibia</taxon>
        <taxon>Batrachia</taxon>
        <taxon>Anura</taxon>
        <taxon>Neobatrachia</taxon>
        <taxon>Ranoidea</taxon>
        <taxon>Ranidae</taxon>
        <taxon>Staurois</taxon>
    </lineage>
</organism>
<evidence type="ECO:0008006" key="3">
    <source>
        <dbReference type="Google" id="ProtNLM"/>
    </source>
</evidence>
<dbReference type="EMBL" id="CATNWA010000225">
    <property type="protein sequence ID" value="CAI9534743.1"/>
    <property type="molecule type" value="Genomic_DNA"/>
</dbReference>
<evidence type="ECO:0000313" key="1">
    <source>
        <dbReference type="EMBL" id="CAI9534743.1"/>
    </source>
</evidence>
<accession>A0ABN9ALV3</accession>
<comment type="caution">
    <text evidence="1">The sequence shown here is derived from an EMBL/GenBank/DDBJ whole genome shotgun (WGS) entry which is preliminary data.</text>
</comment>